<evidence type="ECO:0000256" key="9">
    <source>
        <dbReference type="ARBA" id="ARBA00023012"/>
    </source>
</evidence>
<dbReference type="OrthoDB" id="9811889at2"/>
<accession>A0A365NZA1</accession>
<dbReference type="PROSITE" id="PS50109">
    <property type="entry name" value="HIS_KIN"/>
    <property type="match status" value="1"/>
</dbReference>
<keyword evidence="11" id="KW-0131">Cell cycle</keyword>
<dbReference type="SUPFAM" id="SSF55874">
    <property type="entry name" value="ATPase domain of HSP90 chaperone/DNA topoisomerase II/histidine kinase"/>
    <property type="match status" value="1"/>
</dbReference>
<dbReference type="FunFam" id="3.30.565.10:FF:000010">
    <property type="entry name" value="Sensor histidine kinase RcsC"/>
    <property type="match status" value="1"/>
</dbReference>
<dbReference type="SUPFAM" id="SSF55785">
    <property type="entry name" value="PYP-like sensor domain (PAS domain)"/>
    <property type="match status" value="2"/>
</dbReference>
<reference evidence="17 18" key="1">
    <citation type="submission" date="2018-06" db="EMBL/GenBank/DDBJ databases">
        <title>Flavobacterium tibetense sp. nov., isolated from a wetland YonghuCo on Tibetan Plateau.</title>
        <authorList>
            <person name="Xing P."/>
            <person name="Phurbu D."/>
            <person name="Lu H."/>
        </authorList>
    </citation>
    <scope>NUCLEOTIDE SEQUENCE [LARGE SCALE GENOMIC DNA]</scope>
    <source>
        <strain evidence="17 18">YH5</strain>
    </source>
</reference>
<dbReference type="CDD" id="cd16922">
    <property type="entry name" value="HATPase_EvgS-ArcB-TorS-like"/>
    <property type="match status" value="1"/>
</dbReference>
<dbReference type="SMART" id="SM00086">
    <property type="entry name" value="PAC"/>
    <property type="match status" value="2"/>
</dbReference>
<dbReference type="NCBIfam" id="TIGR00229">
    <property type="entry name" value="sensory_box"/>
    <property type="match status" value="2"/>
</dbReference>
<dbReference type="InterPro" id="IPR013655">
    <property type="entry name" value="PAS_fold_3"/>
</dbReference>
<dbReference type="InterPro" id="IPR036890">
    <property type="entry name" value="HATPase_C_sf"/>
</dbReference>
<keyword evidence="8" id="KW-0067">ATP-binding</keyword>
<dbReference type="PROSITE" id="PS50110">
    <property type="entry name" value="RESPONSE_REGULATORY"/>
    <property type="match status" value="1"/>
</dbReference>
<dbReference type="PRINTS" id="PR00344">
    <property type="entry name" value="BCTRLSENSOR"/>
</dbReference>
<dbReference type="CDD" id="cd17546">
    <property type="entry name" value="REC_hyHK_CKI1_RcsC-like"/>
    <property type="match status" value="1"/>
</dbReference>
<dbReference type="InterPro" id="IPR003594">
    <property type="entry name" value="HATPase_dom"/>
</dbReference>
<dbReference type="SMART" id="SM00448">
    <property type="entry name" value="REC"/>
    <property type="match status" value="1"/>
</dbReference>
<sequence length="664" mass="75863">MTNSNTNNHLEKIEALEKELAEYRSRDNLYNNFNYFFNETTDLICIANLEGYFLKVNNAFTKTLGYSEEELLSKQFINYVHPDDIEKTLQEIANLSEGNNTVDFSNRYVKKDGSFIYLQWISTINQNTNIIFAIARDITIIETTKEKLVLSERLLNESQKMAKIGSWEFDIQKQELFWSDELFTIFEFDSSEKENLYQRYINKISPEYRDPLNQIIEKTVIEKNPYEIEHTITCNDGSKKWILGYGEPILNEEDDVIKLRGIAKDITTQKEHDEAIKAKEYAEAASQAKSDFLANMSHEIRTPLNGIVGFSDLLIKTKLDENQLVYMRNINHSANLLLEIINDILEFSKIESGKLELSIEPISIKEIANQVISLFLPQATAKKLQLKLIIDTNIPDKIAADALRLKQVLVNLLSNAVKFTNFGEVVLQIELLKIVKNQFVTLQFSVIDTGKGIKSENLDKIFHSFVQEDASTNKKFGGTGLGLAIANKILSYSKSQIHVTSIWGEGSNFSFTLNFKIEDETPENFKKLVPELSEIETYEESLQKIIILIVEDNPINMLLANKMIHKIFPNSTTFEAENGEVALKIMNEQSIDLVLLDIQMPVKNGYETIIAIRSNETIKNTPVIALTAGIMKNEKQKCLALGMDDYISKPFNLLELKTTINKYI</sequence>
<dbReference type="GO" id="GO:0016020">
    <property type="term" value="C:membrane"/>
    <property type="evidence" value="ECO:0007669"/>
    <property type="project" value="UniProtKB-SubCell"/>
</dbReference>
<name>A0A365NZA1_9FLAO</name>
<keyword evidence="10" id="KW-0472">Membrane</keyword>
<dbReference type="SUPFAM" id="SSF52172">
    <property type="entry name" value="CheY-like"/>
    <property type="match status" value="1"/>
</dbReference>
<dbReference type="SMART" id="SM00091">
    <property type="entry name" value="PAS"/>
    <property type="match status" value="1"/>
</dbReference>
<keyword evidence="6" id="KW-0547">Nucleotide-binding</keyword>
<feature type="domain" description="PAS" evidence="15">
    <location>
        <begin position="29"/>
        <end position="99"/>
    </location>
</feature>
<dbReference type="InterPro" id="IPR004358">
    <property type="entry name" value="Sig_transdc_His_kin-like_C"/>
</dbReference>
<evidence type="ECO:0000256" key="5">
    <source>
        <dbReference type="ARBA" id="ARBA00022679"/>
    </source>
</evidence>
<feature type="modified residue" description="4-aspartylphosphate" evidence="12">
    <location>
        <position position="597"/>
    </location>
</feature>
<keyword evidence="18" id="KW-1185">Reference proteome</keyword>
<dbReference type="InterPro" id="IPR035965">
    <property type="entry name" value="PAS-like_dom_sf"/>
</dbReference>
<evidence type="ECO:0000256" key="12">
    <source>
        <dbReference type="PROSITE-ProRule" id="PRU00169"/>
    </source>
</evidence>
<feature type="domain" description="PAC" evidence="16">
    <location>
        <begin position="226"/>
        <end position="278"/>
    </location>
</feature>
<evidence type="ECO:0000256" key="6">
    <source>
        <dbReference type="ARBA" id="ARBA00022741"/>
    </source>
</evidence>
<dbReference type="InterPro" id="IPR011006">
    <property type="entry name" value="CheY-like_superfamily"/>
</dbReference>
<dbReference type="InterPro" id="IPR001789">
    <property type="entry name" value="Sig_transdc_resp-reg_receiver"/>
</dbReference>
<keyword evidence="4 12" id="KW-0597">Phosphoprotein</keyword>
<evidence type="ECO:0000256" key="10">
    <source>
        <dbReference type="ARBA" id="ARBA00023136"/>
    </source>
</evidence>
<comment type="subcellular location">
    <subcellularLocation>
        <location evidence="2">Membrane</location>
    </subcellularLocation>
</comment>
<evidence type="ECO:0000313" key="18">
    <source>
        <dbReference type="Proteomes" id="UP000253319"/>
    </source>
</evidence>
<dbReference type="InterPro" id="IPR003661">
    <property type="entry name" value="HisK_dim/P_dom"/>
</dbReference>
<evidence type="ECO:0000256" key="3">
    <source>
        <dbReference type="ARBA" id="ARBA00012438"/>
    </source>
</evidence>
<dbReference type="RefSeq" id="WP_113989824.1">
    <property type="nucleotide sequence ID" value="NZ_QLST01000017.1"/>
</dbReference>
<dbReference type="EC" id="2.7.13.3" evidence="3"/>
<evidence type="ECO:0000313" key="17">
    <source>
        <dbReference type="EMBL" id="RBA27531.1"/>
    </source>
</evidence>
<evidence type="ECO:0000256" key="7">
    <source>
        <dbReference type="ARBA" id="ARBA00022777"/>
    </source>
</evidence>
<dbReference type="PROSITE" id="PS50113">
    <property type="entry name" value="PAC"/>
    <property type="match status" value="1"/>
</dbReference>
<comment type="catalytic activity">
    <reaction evidence="1">
        <text>ATP + protein L-histidine = ADP + protein N-phospho-L-histidine.</text>
        <dbReference type="EC" id="2.7.13.3"/>
    </reaction>
</comment>
<dbReference type="Pfam" id="PF02518">
    <property type="entry name" value="HATPase_c"/>
    <property type="match status" value="1"/>
</dbReference>
<evidence type="ECO:0000256" key="2">
    <source>
        <dbReference type="ARBA" id="ARBA00004370"/>
    </source>
</evidence>
<evidence type="ECO:0000256" key="11">
    <source>
        <dbReference type="ARBA" id="ARBA00023306"/>
    </source>
</evidence>
<gene>
    <name evidence="17" type="ORF">DPN68_11665</name>
</gene>
<dbReference type="SMART" id="SM00388">
    <property type="entry name" value="HisKA"/>
    <property type="match status" value="1"/>
</dbReference>
<keyword evidence="7" id="KW-0418">Kinase</keyword>
<dbReference type="GO" id="GO:0005524">
    <property type="term" value="F:ATP binding"/>
    <property type="evidence" value="ECO:0007669"/>
    <property type="project" value="UniProtKB-KW"/>
</dbReference>
<evidence type="ECO:0000259" key="14">
    <source>
        <dbReference type="PROSITE" id="PS50110"/>
    </source>
</evidence>
<keyword evidence="9" id="KW-0902">Two-component regulatory system</keyword>
<dbReference type="PROSITE" id="PS50112">
    <property type="entry name" value="PAS"/>
    <property type="match status" value="1"/>
</dbReference>
<dbReference type="EMBL" id="QLST01000017">
    <property type="protein sequence ID" value="RBA27531.1"/>
    <property type="molecule type" value="Genomic_DNA"/>
</dbReference>
<dbReference type="InterPro" id="IPR005467">
    <property type="entry name" value="His_kinase_dom"/>
</dbReference>
<evidence type="ECO:0000256" key="1">
    <source>
        <dbReference type="ARBA" id="ARBA00000085"/>
    </source>
</evidence>
<dbReference type="InterPro" id="IPR000014">
    <property type="entry name" value="PAS"/>
</dbReference>
<dbReference type="Gene3D" id="3.40.50.2300">
    <property type="match status" value="1"/>
</dbReference>
<evidence type="ECO:0000259" key="13">
    <source>
        <dbReference type="PROSITE" id="PS50109"/>
    </source>
</evidence>
<feature type="domain" description="Histidine kinase" evidence="13">
    <location>
        <begin position="295"/>
        <end position="517"/>
    </location>
</feature>
<dbReference type="FunFam" id="1.10.287.130:FF:000038">
    <property type="entry name" value="Sensory transduction histidine kinase"/>
    <property type="match status" value="1"/>
</dbReference>
<dbReference type="Gene3D" id="2.10.70.100">
    <property type="match status" value="1"/>
</dbReference>
<keyword evidence="5" id="KW-0808">Transferase</keyword>
<dbReference type="PANTHER" id="PTHR45339">
    <property type="entry name" value="HYBRID SIGNAL TRANSDUCTION HISTIDINE KINASE J"/>
    <property type="match status" value="1"/>
</dbReference>
<evidence type="ECO:0000259" key="16">
    <source>
        <dbReference type="PROSITE" id="PS50113"/>
    </source>
</evidence>
<dbReference type="CDD" id="cd00082">
    <property type="entry name" value="HisKA"/>
    <property type="match status" value="1"/>
</dbReference>
<dbReference type="Pfam" id="PF08447">
    <property type="entry name" value="PAS_3"/>
    <property type="match status" value="2"/>
</dbReference>
<feature type="domain" description="Response regulatory" evidence="14">
    <location>
        <begin position="546"/>
        <end position="664"/>
    </location>
</feature>
<dbReference type="Proteomes" id="UP000253319">
    <property type="component" value="Unassembled WGS sequence"/>
</dbReference>
<dbReference type="GO" id="GO:0000155">
    <property type="term" value="F:phosphorelay sensor kinase activity"/>
    <property type="evidence" value="ECO:0007669"/>
    <property type="project" value="InterPro"/>
</dbReference>
<dbReference type="PANTHER" id="PTHR45339:SF1">
    <property type="entry name" value="HYBRID SIGNAL TRANSDUCTION HISTIDINE KINASE J"/>
    <property type="match status" value="1"/>
</dbReference>
<organism evidence="17 18">
    <name type="scientific">Flavobacterium tibetense</name>
    <dbReference type="NCBI Taxonomy" id="2233533"/>
    <lineage>
        <taxon>Bacteria</taxon>
        <taxon>Pseudomonadati</taxon>
        <taxon>Bacteroidota</taxon>
        <taxon>Flavobacteriia</taxon>
        <taxon>Flavobacteriales</taxon>
        <taxon>Flavobacteriaceae</taxon>
        <taxon>Flavobacterium</taxon>
    </lineage>
</organism>
<dbReference type="InterPro" id="IPR036097">
    <property type="entry name" value="HisK_dim/P_sf"/>
</dbReference>
<dbReference type="CDD" id="cd00130">
    <property type="entry name" value="PAS"/>
    <property type="match status" value="2"/>
</dbReference>
<dbReference type="Gene3D" id="3.30.565.10">
    <property type="entry name" value="Histidine kinase-like ATPase, C-terminal domain"/>
    <property type="match status" value="1"/>
</dbReference>
<comment type="caution">
    <text evidence="17">The sequence shown here is derived from an EMBL/GenBank/DDBJ whole genome shotgun (WGS) entry which is preliminary data.</text>
</comment>
<proteinExistence type="predicted"/>
<dbReference type="Pfam" id="PF00512">
    <property type="entry name" value="HisKA"/>
    <property type="match status" value="1"/>
</dbReference>
<dbReference type="AlphaFoldDB" id="A0A365NZA1"/>
<protein>
    <recommendedName>
        <fullName evidence="3">histidine kinase</fullName>
        <ecNumber evidence="3">2.7.13.3</ecNumber>
    </recommendedName>
</protein>
<dbReference type="InterPro" id="IPR001610">
    <property type="entry name" value="PAC"/>
</dbReference>
<dbReference type="Gene3D" id="1.10.287.130">
    <property type="match status" value="1"/>
</dbReference>
<dbReference type="SMART" id="SM00387">
    <property type="entry name" value="HATPase_c"/>
    <property type="match status" value="1"/>
</dbReference>
<evidence type="ECO:0000256" key="8">
    <source>
        <dbReference type="ARBA" id="ARBA00022840"/>
    </source>
</evidence>
<dbReference type="SUPFAM" id="SSF47384">
    <property type="entry name" value="Homodimeric domain of signal transducing histidine kinase"/>
    <property type="match status" value="1"/>
</dbReference>
<dbReference type="InterPro" id="IPR000700">
    <property type="entry name" value="PAS-assoc_C"/>
</dbReference>
<dbReference type="Gene3D" id="3.30.450.20">
    <property type="entry name" value="PAS domain"/>
    <property type="match status" value="2"/>
</dbReference>
<dbReference type="Pfam" id="PF00072">
    <property type="entry name" value="Response_reg"/>
    <property type="match status" value="1"/>
</dbReference>
<evidence type="ECO:0000259" key="15">
    <source>
        <dbReference type="PROSITE" id="PS50112"/>
    </source>
</evidence>
<evidence type="ECO:0000256" key="4">
    <source>
        <dbReference type="ARBA" id="ARBA00022553"/>
    </source>
</evidence>